<evidence type="ECO:0000313" key="2">
    <source>
        <dbReference type="EMBL" id="GAA2193665.1"/>
    </source>
</evidence>
<accession>A0ABN3BEE9</accession>
<comment type="caution">
    <text evidence="2">The sequence shown here is derived from an EMBL/GenBank/DDBJ whole genome shotgun (WGS) entry which is preliminary data.</text>
</comment>
<evidence type="ECO:0000313" key="3">
    <source>
        <dbReference type="Proteomes" id="UP001501391"/>
    </source>
</evidence>
<name>A0ABN3BEE9_9ACTN</name>
<evidence type="ECO:0000256" key="1">
    <source>
        <dbReference type="SAM" id="MobiDB-lite"/>
    </source>
</evidence>
<gene>
    <name evidence="2" type="ORF">GCM10009787_16460</name>
</gene>
<reference evidence="2 3" key="1">
    <citation type="journal article" date="2019" name="Int. J. Syst. Evol. Microbiol.">
        <title>The Global Catalogue of Microorganisms (GCM) 10K type strain sequencing project: providing services to taxonomists for standard genome sequencing and annotation.</title>
        <authorList>
            <consortium name="The Broad Institute Genomics Platform"/>
            <consortium name="The Broad Institute Genome Sequencing Center for Infectious Disease"/>
            <person name="Wu L."/>
            <person name="Ma J."/>
        </authorList>
    </citation>
    <scope>NUCLEOTIDE SEQUENCE [LARGE SCALE GENOMIC DNA]</scope>
    <source>
        <strain evidence="2 3">JCM 14924</strain>
    </source>
</reference>
<organism evidence="2 3">
    <name type="scientific">Streptomyces bangladeshensis</name>
    <dbReference type="NCBI Taxonomy" id="295352"/>
    <lineage>
        <taxon>Bacteria</taxon>
        <taxon>Bacillati</taxon>
        <taxon>Actinomycetota</taxon>
        <taxon>Actinomycetes</taxon>
        <taxon>Kitasatosporales</taxon>
        <taxon>Streptomycetaceae</taxon>
        <taxon>Streptomyces</taxon>
    </lineage>
</organism>
<dbReference type="Proteomes" id="UP001501391">
    <property type="component" value="Unassembled WGS sequence"/>
</dbReference>
<protein>
    <submittedName>
        <fullName evidence="2">Uncharacterized protein</fullName>
    </submittedName>
</protein>
<dbReference type="EMBL" id="BAAAOQ010000004">
    <property type="protein sequence ID" value="GAA2193665.1"/>
    <property type="molecule type" value="Genomic_DNA"/>
</dbReference>
<proteinExistence type="predicted"/>
<feature type="region of interest" description="Disordered" evidence="1">
    <location>
        <begin position="42"/>
        <end position="68"/>
    </location>
</feature>
<keyword evidence="3" id="KW-1185">Reference proteome</keyword>
<sequence length="68" mass="7406">MRETTQHTDDVRPRADLSGTDIALVRGTRFLLVIARSALDRPETGSLPAVRPRPLGSVELASEAGPRR</sequence>